<dbReference type="InterPro" id="IPR008979">
    <property type="entry name" value="Galactose-bd-like_sf"/>
</dbReference>
<feature type="chain" id="PRO_5015775590" evidence="3">
    <location>
        <begin position="32"/>
        <end position="954"/>
    </location>
</feature>
<dbReference type="SMART" id="SM00089">
    <property type="entry name" value="PKD"/>
    <property type="match status" value="1"/>
</dbReference>
<dbReference type="InterPro" id="IPR005084">
    <property type="entry name" value="CBM6"/>
</dbReference>
<dbReference type="GO" id="GO:0030246">
    <property type="term" value="F:carbohydrate binding"/>
    <property type="evidence" value="ECO:0007669"/>
    <property type="project" value="InterPro"/>
</dbReference>
<proteinExistence type="predicted"/>
<protein>
    <submittedName>
        <fullName evidence="6">Glycosyl hydrolase</fullName>
    </submittedName>
</protein>
<dbReference type="InterPro" id="IPR035986">
    <property type="entry name" value="PKD_dom_sf"/>
</dbReference>
<dbReference type="GO" id="GO:0005975">
    <property type="term" value="P:carbohydrate metabolic process"/>
    <property type="evidence" value="ECO:0007669"/>
    <property type="project" value="UniProtKB-ARBA"/>
</dbReference>
<dbReference type="Pfam" id="PF18911">
    <property type="entry name" value="PKD_4"/>
    <property type="match status" value="1"/>
</dbReference>
<dbReference type="CDD" id="cd00146">
    <property type="entry name" value="PKD"/>
    <property type="match status" value="1"/>
</dbReference>
<evidence type="ECO:0000256" key="1">
    <source>
        <dbReference type="ARBA" id="ARBA00022729"/>
    </source>
</evidence>
<accession>A0A2T8F5K8</accession>
<sequence length="954" mass="100269">MPAFPPTRLGLALALTAGLLFPLTLTAPASAEDPPPDSRFDQVTLAFGPSSAGESIALAVLPDGRALHTSRDGRLFLSEEGVGTTLAGQIPVYRHDEEGLQGIAVAPDFTTSRWVYVMYAPEMPGVPADDPATPGVNEGDAPTDGTAADFAPYEGKTLVSRFRLEGDTLDLGSEQVILEIAADRGLCCHVGGDLLFDEAGNLLISTGDDTNPFESDGYTPIDERPTRNPGFDAQRTASNTNDLRGKVLRIHPEPDGSYTIPAGNLFGPGGTYPDADPTKVRPEIYAMGFRNPFRMGLDPETGWLYVGEYGPDAATADANRGPGGNVEVLQIRHPGNYGWPYCAGPNLPYRDYDFATGTSGPAFDCANPVNDSPRNTGLRELPPALTPWIWYDGGTVHYNGNSTDEFGTGSESPMAGPVYRYDPDLVSDVKFPAYFDGHFFLGEWGRGWIKEITVGAQGEPAAIRPFFDTATIAAPMDFEFGPDGSLYVLDYGSASYGGMYAGGSPDAALYKINYVEGSRTPSARASATPTDGLAPLTVQFSSAGTTDPDGDALTYAWDFDADGTTDSTAANATHVYRTNGEFVAKLTVTDTAGKSATASATVVVGNQRPSVELLLPEDGGVFDYGDRLSFRVRVSDPQDGQIDCARVRVDTALGHNEHAHGDQSFTGCSGTFTVPTAWEPDTQSSFVAVTATYTDNGGAEGAPALTGADSAVLQPRVKQAEHFSAQSGVAVVDISDPAGGGGRAIGQLEDGDHASYRPVNLTGIDRLGLRVSPGPQGGRVEVRLDASDGPLVGSATVPGSLTDASWRTVQVPVDDPGGTHTLHLVFRNPLVPPNPVAPSSMMRVNFIEFVGIGLPADTAPPTITGLTPEDGSATSSRQPTIGATVQDAFSGVTAAGIALYVDGREVAIQHDPATGRVSHTPPKRLATGQHTVRIVAEDAAGNAASRSWTFTVTR</sequence>
<dbReference type="PROSITE" id="PS51175">
    <property type="entry name" value="CBM6"/>
    <property type="match status" value="1"/>
</dbReference>
<dbReference type="Gene3D" id="2.120.10.30">
    <property type="entry name" value="TolB, C-terminal domain"/>
    <property type="match status" value="1"/>
</dbReference>
<dbReference type="Pfam" id="PF03422">
    <property type="entry name" value="CBM_6"/>
    <property type="match status" value="1"/>
</dbReference>
<dbReference type="EMBL" id="QDGZ01000011">
    <property type="protein sequence ID" value="PVG80972.1"/>
    <property type="molecule type" value="Genomic_DNA"/>
</dbReference>
<evidence type="ECO:0000313" key="6">
    <source>
        <dbReference type="EMBL" id="PVG80972.1"/>
    </source>
</evidence>
<feature type="region of interest" description="Disordered" evidence="2">
    <location>
        <begin position="207"/>
        <end position="237"/>
    </location>
</feature>
<comment type="caution">
    <text evidence="6">The sequence shown here is derived from an EMBL/GenBank/DDBJ whole genome shotgun (WGS) entry which is preliminary data.</text>
</comment>
<evidence type="ECO:0000256" key="3">
    <source>
        <dbReference type="SAM" id="SignalP"/>
    </source>
</evidence>
<feature type="signal peptide" evidence="3">
    <location>
        <begin position="1"/>
        <end position="31"/>
    </location>
</feature>
<feature type="domain" description="PKD" evidence="4">
    <location>
        <begin position="521"/>
        <end position="604"/>
    </location>
</feature>
<dbReference type="Gene3D" id="2.60.120.260">
    <property type="entry name" value="Galactose-binding domain-like"/>
    <property type="match status" value="1"/>
</dbReference>
<dbReference type="PANTHER" id="PTHR19328">
    <property type="entry name" value="HEDGEHOG-INTERACTING PROTEIN"/>
    <property type="match status" value="1"/>
</dbReference>
<dbReference type="InterPro" id="IPR006584">
    <property type="entry name" value="Cellulose-bd_IV"/>
</dbReference>
<dbReference type="InterPro" id="IPR012938">
    <property type="entry name" value="Glc/Sorbosone_DH"/>
</dbReference>
<dbReference type="AlphaFoldDB" id="A0A2T8F5K8"/>
<feature type="domain" description="CBM6" evidence="5">
    <location>
        <begin position="715"/>
        <end position="850"/>
    </location>
</feature>
<dbReference type="RefSeq" id="WP_116574176.1">
    <property type="nucleotide sequence ID" value="NZ_QDGZ01000011.1"/>
</dbReference>
<dbReference type="OrthoDB" id="6402258at2"/>
<evidence type="ECO:0000259" key="4">
    <source>
        <dbReference type="PROSITE" id="PS50093"/>
    </source>
</evidence>
<evidence type="ECO:0000313" key="7">
    <source>
        <dbReference type="Proteomes" id="UP000246018"/>
    </source>
</evidence>
<dbReference type="Pfam" id="PF07995">
    <property type="entry name" value="GSDH"/>
    <property type="match status" value="1"/>
</dbReference>
<dbReference type="Pfam" id="PF19077">
    <property type="entry name" value="Big_13"/>
    <property type="match status" value="1"/>
</dbReference>
<evidence type="ECO:0000259" key="5">
    <source>
        <dbReference type="PROSITE" id="PS51175"/>
    </source>
</evidence>
<dbReference type="CDD" id="cd04084">
    <property type="entry name" value="CBM6_xylanase-like"/>
    <property type="match status" value="1"/>
</dbReference>
<gene>
    <name evidence="6" type="ORF">DDE18_20645</name>
</gene>
<dbReference type="GO" id="GO:0016787">
    <property type="term" value="F:hydrolase activity"/>
    <property type="evidence" value="ECO:0007669"/>
    <property type="project" value="UniProtKB-KW"/>
</dbReference>
<dbReference type="PROSITE" id="PS50093">
    <property type="entry name" value="PKD"/>
    <property type="match status" value="1"/>
</dbReference>
<dbReference type="InterPro" id="IPR044016">
    <property type="entry name" value="Big_13"/>
</dbReference>
<dbReference type="Gene3D" id="2.60.40.10">
    <property type="entry name" value="Immunoglobulins"/>
    <property type="match status" value="2"/>
</dbReference>
<dbReference type="InterPro" id="IPR022409">
    <property type="entry name" value="PKD/Chitinase_dom"/>
</dbReference>
<reference evidence="6 7" key="1">
    <citation type="submission" date="2018-04" db="EMBL/GenBank/DDBJ databases">
        <title>Genome of Nocardioides gansuensis WSJ-1.</title>
        <authorList>
            <person name="Wu S."/>
            <person name="Wang G."/>
        </authorList>
    </citation>
    <scope>NUCLEOTIDE SEQUENCE [LARGE SCALE GENOMIC DNA]</scope>
    <source>
        <strain evidence="6 7">WSJ-1</strain>
    </source>
</reference>
<evidence type="ECO:0000256" key="2">
    <source>
        <dbReference type="SAM" id="MobiDB-lite"/>
    </source>
</evidence>
<dbReference type="InterPro" id="IPR013783">
    <property type="entry name" value="Ig-like_fold"/>
</dbReference>
<name>A0A2T8F5K8_9ACTN</name>
<keyword evidence="6" id="KW-0378">Hydrolase</keyword>
<dbReference type="Proteomes" id="UP000246018">
    <property type="component" value="Unassembled WGS sequence"/>
</dbReference>
<dbReference type="InterPro" id="IPR000601">
    <property type="entry name" value="PKD_dom"/>
</dbReference>
<keyword evidence="7" id="KW-1185">Reference proteome</keyword>
<dbReference type="InterPro" id="IPR011041">
    <property type="entry name" value="Quinoprot_gluc/sorb_DH_b-prop"/>
</dbReference>
<dbReference type="SUPFAM" id="SSF50952">
    <property type="entry name" value="Soluble quinoprotein glucose dehydrogenase"/>
    <property type="match status" value="1"/>
</dbReference>
<dbReference type="PANTHER" id="PTHR19328:SF75">
    <property type="entry name" value="ALDOSE SUGAR DEHYDROGENASE YLII"/>
    <property type="match status" value="1"/>
</dbReference>
<dbReference type="SUPFAM" id="SSF49785">
    <property type="entry name" value="Galactose-binding domain-like"/>
    <property type="match status" value="1"/>
</dbReference>
<organism evidence="6 7">
    <name type="scientific">Nocardioides gansuensis</name>
    <dbReference type="NCBI Taxonomy" id="2138300"/>
    <lineage>
        <taxon>Bacteria</taxon>
        <taxon>Bacillati</taxon>
        <taxon>Actinomycetota</taxon>
        <taxon>Actinomycetes</taxon>
        <taxon>Propionibacteriales</taxon>
        <taxon>Nocardioidaceae</taxon>
        <taxon>Nocardioides</taxon>
    </lineage>
</organism>
<dbReference type="InterPro" id="IPR011042">
    <property type="entry name" value="6-blade_b-propeller_TolB-like"/>
</dbReference>
<dbReference type="SMART" id="SM00606">
    <property type="entry name" value="CBD_IV"/>
    <property type="match status" value="1"/>
</dbReference>
<dbReference type="SUPFAM" id="SSF49299">
    <property type="entry name" value="PKD domain"/>
    <property type="match status" value="1"/>
</dbReference>
<keyword evidence="1 3" id="KW-0732">Signal</keyword>